<dbReference type="Proteomes" id="UP000053617">
    <property type="component" value="Unassembled WGS sequence"/>
</dbReference>
<accession>A0A0D2IUG3</accession>
<evidence type="ECO:0000256" key="3">
    <source>
        <dbReference type="ARBA" id="ARBA00022664"/>
    </source>
</evidence>
<organism evidence="8 9">
    <name type="scientific">Rhinocladiella mackenziei CBS 650.93</name>
    <dbReference type="NCBI Taxonomy" id="1442369"/>
    <lineage>
        <taxon>Eukaryota</taxon>
        <taxon>Fungi</taxon>
        <taxon>Dikarya</taxon>
        <taxon>Ascomycota</taxon>
        <taxon>Pezizomycotina</taxon>
        <taxon>Eurotiomycetes</taxon>
        <taxon>Chaetothyriomycetidae</taxon>
        <taxon>Chaetothyriales</taxon>
        <taxon>Herpotrichiellaceae</taxon>
        <taxon>Rhinocladiella</taxon>
    </lineage>
</organism>
<keyword evidence="9" id="KW-1185">Reference proteome</keyword>
<reference evidence="8 9" key="1">
    <citation type="submission" date="2015-01" db="EMBL/GenBank/DDBJ databases">
        <title>The Genome Sequence of Rhinocladiella mackenzie CBS 650.93.</title>
        <authorList>
            <consortium name="The Broad Institute Genomics Platform"/>
            <person name="Cuomo C."/>
            <person name="de Hoog S."/>
            <person name="Gorbushina A."/>
            <person name="Stielow B."/>
            <person name="Teixiera M."/>
            <person name="Abouelleil A."/>
            <person name="Chapman S.B."/>
            <person name="Priest M."/>
            <person name="Young S.K."/>
            <person name="Wortman J."/>
            <person name="Nusbaum C."/>
            <person name="Birren B."/>
        </authorList>
    </citation>
    <scope>NUCLEOTIDE SEQUENCE [LARGE SCALE GENOMIC DNA]</scope>
    <source>
        <strain evidence="8 9">CBS 650.93</strain>
    </source>
</reference>
<comment type="similarity">
    <text evidence="2">Belongs to the SPF27 family.</text>
</comment>
<dbReference type="GO" id="GO:0008380">
    <property type="term" value="P:RNA splicing"/>
    <property type="evidence" value="ECO:0007669"/>
    <property type="project" value="UniProtKB-KW"/>
</dbReference>
<dbReference type="InterPro" id="IPR008409">
    <property type="entry name" value="SPF27"/>
</dbReference>
<dbReference type="VEuPathDB" id="FungiDB:Z518_04777"/>
<dbReference type="PANTHER" id="PTHR13296:SF0">
    <property type="entry name" value="PRE-MRNA-SPLICING FACTOR SPF27"/>
    <property type="match status" value="1"/>
</dbReference>
<evidence type="ECO:0008006" key="10">
    <source>
        <dbReference type="Google" id="ProtNLM"/>
    </source>
</evidence>
<dbReference type="GO" id="GO:0006397">
    <property type="term" value="P:mRNA processing"/>
    <property type="evidence" value="ECO:0007669"/>
    <property type="project" value="UniProtKB-KW"/>
</dbReference>
<dbReference type="OrthoDB" id="205794at2759"/>
<keyword evidence="5" id="KW-0508">mRNA splicing</keyword>
<evidence type="ECO:0000256" key="7">
    <source>
        <dbReference type="SAM" id="Coils"/>
    </source>
</evidence>
<dbReference type="GO" id="GO:0000974">
    <property type="term" value="C:Prp19 complex"/>
    <property type="evidence" value="ECO:0007669"/>
    <property type="project" value="TreeGrafter"/>
</dbReference>
<keyword evidence="6" id="KW-0539">Nucleus</keyword>
<keyword evidence="7" id="KW-0175">Coiled coil</keyword>
<dbReference type="EMBL" id="KN847477">
    <property type="protein sequence ID" value="KIX06801.1"/>
    <property type="molecule type" value="Genomic_DNA"/>
</dbReference>
<protein>
    <recommendedName>
        <fullName evidence="10">Pre-mRNA-splicing factor SPF27</fullName>
    </recommendedName>
</protein>
<dbReference type="HOGENOM" id="CLU_082523_4_0_1"/>
<evidence type="ECO:0000256" key="5">
    <source>
        <dbReference type="ARBA" id="ARBA00023187"/>
    </source>
</evidence>
<evidence type="ECO:0000313" key="9">
    <source>
        <dbReference type="Proteomes" id="UP000053617"/>
    </source>
</evidence>
<name>A0A0D2IUG3_9EURO</name>
<sequence>MPLILESHDSLPYIDPDITNADRDHAKALITEHLPPNYLTTPHPSLAPLPTVEFSEIFLQEVNRLAAGQPRQAGIDLSRYEAPETPASDSSEEVMRQALRNAYVSRTFLSGRHTNLILLDEFGKNAWLTGNSQAEEILQGLERELARVKAETERVNKARKAAQEGSKGELLGLEDAWKRGIGQILEIQVATDRLQQLIVERQRNPAPIP</sequence>
<feature type="coiled-coil region" evidence="7">
    <location>
        <begin position="131"/>
        <end position="161"/>
    </location>
</feature>
<dbReference type="GO" id="GO:0071013">
    <property type="term" value="C:catalytic step 2 spliceosome"/>
    <property type="evidence" value="ECO:0007669"/>
    <property type="project" value="TreeGrafter"/>
</dbReference>
<evidence type="ECO:0000313" key="8">
    <source>
        <dbReference type="EMBL" id="KIX06801.1"/>
    </source>
</evidence>
<dbReference type="GeneID" id="25292848"/>
<dbReference type="RefSeq" id="XP_013273937.1">
    <property type="nucleotide sequence ID" value="XM_013418483.1"/>
</dbReference>
<evidence type="ECO:0000256" key="1">
    <source>
        <dbReference type="ARBA" id="ARBA00004123"/>
    </source>
</evidence>
<dbReference type="STRING" id="1442369.A0A0D2IUG3"/>
<dbReference type="Pfam" id="PF05700">
    <property type="entry name" value="BCAS2"/>
    <property type="match status" value="1"/>
</dbReference>
<keyword evidence="4" id="KW-0747">Spliceosome</keyword>
<proteinExistence type="inferred from homology"/>
<evidence type="ECO:0000256" key="4">
    <source>
        <dbReference type="ARBA" id="ARBA00022728"/>
    </source>
</evidence>
<dbReference type="AlphaFoldDB" id="A0A0D2IUG3"/>
<dbReference type="GO" id="GO:0071011">
    <property type="term" value="C:precatalytic spliceosome"/>
    <property type="evidence" value="ECO:0007669"/>
    <property type="project" value="TreeGrafter"/>
</dbReference>
<evidence type="ECO:0000256" key="6">
    <source>
        <dbReference type="ARBA" id="ARBA00023242"/>
    </source>
</evidence>
<dbReference type="PANTHER" id="PTHR13296">
    <property type="entry name" value="BCAS2 PROTEIN"/>
    <property type="match status" value="1"/>
</dbReference>
<gene>
    <name evidence="8" type="ORF">Z518_04777</name>
</gene>
<keyword evidence="3" id="KW-0507">mRNA processing</keyword>
<evidence type="ECO:0000256" key="2">
    <source>
        <dbReference type="ARBA" id="ARBA00010788"/>
    </source>
</evidence>
<comment type="subcellular location">
    <subcellularLocation>
        <location evidence="1">Nucleus</location>
    </subcellularLocation>
</comment>